<dbReference type="PANTHER" id="PTHR32089">
    <property type="entry name" value="METHYL-ACCEPTING CHEMOTAXIS PROTEIN MCPB"/>
    <property type="match status" value="1"/>
</dbReference>
<sequence>MLFYKRRYHPISFSVEAARAGEHGRGFQVVAKEVKKLSEQTARSSNQIIDMIQIIQTESQQAVKSMDETYTEVTGGITIMNRAGELFRQIQHSVVELEAQIQTVSASSQQLSSGAEQTIMAMDTIFNVVEKSASATHNVSAAAQEQLASMEEIAASSESLSKMAIELQEINEKFKT</sequence>
<protein>
    <recommendedName>
        <fullName evidence="3">Methyl-accepting transducer domain-containing protein</fullName>
    </recommendedName>
</protein>
<dbReference type="PANTHER" id="PTHR32089:SF114">
    <property type="entry name" value="METHYL-ACCEPTING CHEMOTAXIS PROTEIN MCPB"/>
    <property type="match status" value="1"/>
</dbReference>
<evidence type="ECO:0000259" key="3">
    <source>
        <dbReference type="PROSITE" id="PS50111"/>
    </source>
</evidence>
<proteinExistence type="predicted"/>
<evidence type="ECO:0000313" key="5">
    <source>
        <dbReference type="Proteomes" id="UP000616779"/>
    </source>
</evidence>
<dbReference type="Proteomes" id="UP000616779">
    <property type="component" value="Unassembled WGS sequence"/>
</dbReference>
<dbReference type="SMART" id="SM00283">
    <property type="entry name" value="MA"/>
    <property type="match status" value="1"/>
</dbReference>
<evidence type="ECO:0000313" key="4">
    <source>
        <dbReference type="EMBL" id="NOU70737.1"/>
    </source>
</evidence>
<comment type="caution">
    <text evidence="4">The sequence shown here is derived from an EMBL/GenBank/DDBJ whole genome shotgun (WGS) entry which is preliminary data.</text>
</comment>
<accession>A0ABX1XQC3</accession>
<feature type="domain" description="Methyl-accepting transducer" evidence="3">
    <location>
        <begin position="1"/>
        <end position="126"/>
    </location>
</feature>
<dbReference type="Pfam" id="PF00015">
    <property type="entry name" value="MCPsignal"/>
    <property type="match status" value="1"/>
</dbReference>
<dbReference type="EMBL" id="WHOA01000030">
    <property type="protein sequence ID" value="NOU70737.1"/>
    <property type="molecule type" value="Genomic_DNA"/>
</dbReference>
<gene>
    <name evidence="4" type="ORF">GC098_04725</name>
</gene>
<dbReference type="SUPFAM" id="SSF58104">
    <property type="entry name" value="Methyl-accepting chemotaxis protein (MCP) signaling domain"/>
    <property type="match status" value="1"/>
</dbReference>
<dbReference type="InterPro" id="IPR004089">
    <property type="entry name" value="MCPsignal_dom"/>
</dbReference>
<keyword evidence="1 2" id="KW-0807">Transducer</keyword>
<dbReference type="PROSITE" id="PS50111">
    <property type="entry name" value="CHEMOTAXIS_TRANSDUC_2"/>
    <property type="match status" value="1"/>
</dbReference>
<evidence type="ECO:0000256" key="1">
    <source>
        <dbReference type="ARBA" id="ARBA00023224"/>
    </source>
</evidence>
<organism evidence="4 5">
    <name type="scientific">Paenibacillus phytorum</name>
    <dbReference type="NCBI Taxonomy" id="2654977"/>
    <lineage>
        <taxon>Bacteria</taxon>
        <taxon>Bacillati</taxon>
        <taxon>Bacillota</taxon>
        <taxon>Bacilli</taxon>
        <taxon>Bacillales</taxon>
        <taxon>Paenibacillaceae</taxon>
        <taxon>Paenibacillus</taxon>
    </lineage>
</organism>
<reference evidence="4 5" key="1">
    <citation type="submission" date="2019-10" db="EMBL/GenBank/DDBJ databases">
        <title>Description of Paenibacillus terrestris sp. nov.</title>
        <authorList>
            <person name="Carlier A."/>
            <person name="Qi S."/>
        </authorList>
    </citation>
    <scope>NUCLEOTIDE SEQUENCE [LARGE SCALE GENOMIC DNA]</scope>
    <source>
        <strain evidence="4 5">LMG 31458</strain>
    </source>
</reference>
<name>A0ABX1XQC3_9BACL</name>
<keyword evidence="5" id="KW-1185">Reference proteome</keyword>
<dbReference type="Gene3D" id="1.10.287.950">
    <property type="entry name" value="Methyl-accepting chemotaxis protein"/>
    <property type="match status" value="1"/>
</dbReference>
<evidence type="ECO:0000256" key="2">
    <source>
        <dbReference type="PROSITE-ProRule" id="PRU00284"/>
    </source>
</evidence>